<evidence type="ECO:0000313" key="4">
    <source>
        <dbReference type="Proteomes" id="UP001366166"/>
    </source>
</evidence>
<dbReference type="PANTHER" id="PTHR40663">
    <property type="match status" value="1"/>
</dbReference>
<dbReference type="InterPro" id="IPR036390">
    <property type="entry name" value="WH_DNA-bd_sf"/>
</dbReference>
<dbReference type="PANTHER" id="PTHR40663:SF2">
    <property type="entry name" value="TRANSCRIPTIONAL REGULATOR"/>
    <property type="match status" value="1"/>
</dbReference>
<gene>
    <name evidence="3" type="ORF">FAK_27710</name>
</gene>
<dbReference type="InterPro" id="IPR057022">
    <property type="entry name" value="PF0610-like_Zn_ribbon_C"/>
</dbReference>
<dbReference type="Proteomes" id="UP001366166">
    <property type="component" value="Chromosome"/>
</dbReference>
<dbReference type="Pfam" id="PF21476">
    <property type="entry name" value="PF0610-like_N"/>
    <property type="match status" value="1"/>
</dbReference>
<feature type="domain" description="PF0610-like winged HTH N-terminal" evidence="1">
    <location>
        <begin position="4"/>
        <end position="45"/>
    </location>
</feature>
<sequence length="92" mass="10446">MSLTIRQTMSQMLTQGPWSALELASALLLTRREVEEHLVHLRRSLGKGLIIQPAQCRACGYVFVDRRRLDAPGRCPVCRGQRIDGPWFEVKA</sequence>
<dbReference type="AlphaFoldDB" id="A0AAU9EFY1"/>
<reference evidence="4" key="1">
    <citation type="journal article" date="2023" name="Arch. Microbiol.">
        <title>Desulfoferula mesophilus gen. nov. sp. nov., a mesophilic sulfate-reducing bacterium isolated from a brackish lake sediment.</title>
        <authorList>
            <person name="Watanabe T."/>
            <person name="Yabe T."/>
            <person name="Tsuji J.M."/>
            <person name="Fukui M."/>
        </authorList>
    </citation>
    <scope>NUCLEOTIDE SEQUENCE [LARGE SCALE GENOMIC DNA]</scope>
    <source>
        <strain evidence="4">12FAK</strain>
    </source>
</reference>
<organism evidence="3 4">
    <name type="scientific">Desulfoferula mesophila</name>
    <dbReference type="NCBI Taxonomy" id="3058419"/>
    <lineage>
        <taxon>Bacteria</taxon>
        <taxon>Pseudomonadati</taxon>
        <taxon>Thermodesulfobacteriota</taxon>
        <taxon>Desulfarculia</taxon>
        <taxon>Desulfarculales</taxon>
        <taxon>Desulfarculaceae</taxon>
        <taxon>Desulfoferula</taxon>
    </lineage>
</organism>
<dbReference type="InterPro" id="IPR038767">
    <property type="entry name" value="PF0610-like"/>
</dbReference>
<dbReference type="EMBL" id="AP028679">
    <property type="protein sequence ID" value="BEQ15705.1"/>
    <property type="molecule type" value="Genomic_DNA"/>
</dbReference>
<accession>A0AAU9EFY1</accession>
<dbReference type="SUPFAM" id="SSF46785">
    <property type="entry name" value="Winged helix' DNA-binding domain"/>
    <property type="match status" value="1"/>
</dbReference>
<feature type="domain" description="PF0610-like rubredoxin-like zinc beta-ribbon C-terminal" evidence="2">
    <location>
        <begin position="53"/>
        <end position="90"/>
    </location>
</feature>
<evidence type="ECO:0000259" key="2">
    <source>
        <dbReference type="Pfam" id="PF23470"/>
    </source>
</evidence>
<evidence type="ECO:0000259" key="1">
    <source>
        <dbReference type="Pfam" id="PF21476"/>
    </source>
</evidence>
<dbReference type="KEGG" id="dmp:FAK_27710"/>
<evidence type="ECO:0000313" key="3">
    <source>
        <dbReference type="EMBL" id="BEQ15705.1"/>
    </source>
</evidence>
<proteinExistence type="predicted"/>
<protein>
    <submittedName>
        <fullName evidence="3">Transcriptional regulator</fullName>
    </submittedName>
</protein>
<keyword evidence="4" id="KW-1185">Reference proteome</keyword>
<name>A0AAU9EFY1_9BACT</name>
<dbReference type="InterPro" id="IPR049159">
    <property type="entry name" value="PF0610-like_wHTH_N"/>
</dbReference>
<dbReference type="Pfam" id="PF23470">
    <property type="entry name" value="Zn_ribbon_PF0610"/>
    <property type="match status" value="1"/>
</dbReference>